<dbReference type="STRING" id="449447.MAE_12200"/>
<dbReference type="PaxDb" id="449447-MAE_12200"/>
<dbReference type="AlphaFoldDB" id="B0JSZ8"/>
<proteinExistence type="predicted"/>
<dbReference type="EMBL" id="AP009552">
    <property type="protein sequence ID" value="BAG01042.1"/>
    <property type="molecule type" value="Genomic_DNA"/>
</dbReference>
<gene>
    <name evidence="1" type="ordered locus">MAE_12200</name>
</gene>
<keyword evidence="2" id="KW-1185">Reference proteome</keyword>
<dbReference type="KEGG" id="mar:MAE_12200"/>
<protein>
    <submittedName>
        <fullName evidence="1">Uncharacterized protein</fullName>
    </submittedName>
</protein>
<organism evidence="1 2">
    <name type="scientific">Microcystis aeruginosa (strain NIES-843 / IAM M-2473)</name>
    <dbReference type="NCBI Taxonomy" id="449447"/>
    <lineage>
        <taxon>Bacteria</taxon>
        <taxon>Bacillati</taxon>
        <taxon>Cyanobacteriota</taxon>
        <taxon>Cyanophyceae</taxon>
        <taxon>Oscillatoriophycideae</taxon>
        <taxon>Chroococcales</taxon>
        <taxon>Microcystaceae</taxon>
        <taxon>Microcystis</taxon>
    </lineage>
</organism>
<sequence>MELKVNRLNINFCKEKSEHLLRKLFTICYKIWQDIYRIVSKPRVNAHWGDIF</sequence>
<evidence type="ECO:0000313" key="2">
    <source>
        <dbReference type="Proteomes" id="UP000001510"/>
    </source>
</evidence>
<accession>B0JSZ8</accession>
<evidence type="ECO:0000313" key="1">
    <source>
        <dbReference type="EMBL" id="BAG01042.1"/>
    </source>
</evidence>
<dbReference type="HOGENOM" id="CLU_3081825_0_0_3"/>
<reference evidence="1 2" key="1">
    <citation type="journal article" date="2007" name="DNA Res.">
        <title>Complete genomic structure of the bloom-forming toxic cyanobacterium Microcystis aeruginosa NIES-843.</title>
        <authorList>
            <person name="Kaneko T."/>
            <person name="Nakajima N."/>
            <person name="Okamoto S."/>
            <person name="Suzuki I."/>
            <person name="Tanabe Y."/>
            <person name="Tamaoki M."/>
            <person name="Nakamura Y."/>
            <person name="Kasai F."/>
            <person name="Watanabe A."/>
            <person name="Kawashima K."/>
            <person name="Kishida Y."/>
            <person name="Ono A."/>
            <person name="Shimizu Y."/>
            <person name="Takahashi C."/>
            <person name="Minami C."/>
            <person name="Fujishiro T."/>
            <person name="Kohara M."/>
            <person name="Katoh M."/>
            <person name="Nakazaki N."/>
            <person name="Nakayama S."/>
            <person name="Yamada M."/>
            <person name="Tabata S."/>
            <person name="Watanabe M.M."/>
        </authorList>
    </citation>
    <scope>NUCLEOTIDE SEQUENCE [LARGE SCALE GENOMIC DNA]</scope>
    <source>
        <strain evidence="2">NIES-843 / IAM M-247</strain>
    </source>
</reference>
<name>B0JSZ8_MICAN</name>
<dbReference type="Proteomes" id="UP000001510">
    <property type="component" value="Chromosome"/>
</dbReference>
<dbReference type="EnsemblBacteria" id="BAG01042">
    <property type="protein sequence ID" value="BAG01042"/>
    <property type="gene ID" value="MAE_12200"/>
</dbReference>